<organism evidence="6 7">
    <name type="scientific">Piscinibacter gummiphilus</name>
    <dbReference type="NCBI Taxonomy" id="946333"/>
    <lineage>
        <taxon>Bacteria</taxon>
        <taxon>Pseudomonadati</taxon>
        <taxon>Pseudomonadota</taxon>
        <taxon>Betaproteobacteria</taxon>
        <taxon>Burkholderiales</taxon>
        <taxon>Sphaerotilaceae</taxon>
        <taxon>Piscinibacter</taxon>
    </lineage>
</organism>
<dbReference type="InterPro" id="IPR036390">
    <property type="entry name" value="WH_DNA-bd_sf"/>
</dbReference>
<keyword evidence="3" id="KW-0804">Transcription</keyword>
<reference evidence="6 7" key="1">
    <citation type="submission" date="2023-10" db="EMBL/GenBank/DDBJ databases">
        <title>Bacteria for the degradation of biodegradable plastic PBAT(Polybutylene adipate terephthalate).</title>
        <authorList>
            <person name="Weon H.-Y."/>
            <person name="Yeon J."/>
        </authorList>
    </citation>
    <scope>NUCLEOTIDE SEQUENCE [LARGE SCALE GENOMIC DNA]</scope>
    <source>
        <strain evidence="6 7">SBD 7-3</strain>
    </source>
</reference>
<sequence>MPSRSASTPKLSPGYAANMEGVAAVERALAIVEAIERAEQPLTLTGIAEATGLYKSAVLRMMVTLERRGLVLRQQDQRYVLGPLAFRLGRAYERSNRVEEQLAPLMQALVERGTESPSFHVRQDDETRLCLLRFDSHHSTLDRVRAGDLLPLKRGAAGKVLLRFGTGDAAAFGGELAEYSFGERDPLCGAVAGPVFGPGGQLLGALSLSGPLDRFTESAVKKMVKPLLEACETATRNLGGVWPATRRAR</sequence>
<keyword evidence="2" id="KW-0238">DNA-binding</keyword>
<proteinExistence type="predicted"/>
<dbReference type="Pfam" id="PF09339">
    <property type="entry name" value="HTH_IclR"/>
    <property type="match status" value="1"/>
</dbReference>
<dbReference type="EMBL" id="CP136336">
    <property type="protein sequence ID" value="WOB09537.1"/>
    <property type="molecule type" value="Genomic_DNA"/>
</dbReference>
<dbReference type="Gene3D" id="1.10.10.10">
    <property type="entry name" value="Winged helix-like DNA-binding domain superfamily/Winged helix DNA-binding domain"/>
    <property type="match status" value="1"/>
</dbReference>
<keyword evidence="1" id="KW-0805">Transcription regulation</keyword>
<dbReference type="InterPro" id="IPR005471">
    <property type="entry name" value="Tscrpt_reg_IclR_N"/>
</dbReference>
<dbReference type="PROSITE" id="PS51077">
    <property type="entry name" value="HTH_ICLR"/>
    <property type="match status" value="1"/>
</dbReference>
<dbReference type="PROSITE" id="PS51078">
    <property type="entry name" value="ICLR_ED"/>
    <property type="match status" value="1"/>
</dbReference>
<dbReference type="InterPro" id="IPR029016">
    <property type="entry name" value="GAF-like_dom_sf"/>
</dbReference>
<evidence type="ECO:0000259" key="5">
    <source>
        <dbReference type="PROSITE" id="PS51078"/>
    </source>
</evidence>
<dbReference type="RefSeq" id="WP_316702486.1">
    <property type="nucleotide sequence ID" value="NZ_CP136336.1"/>
</dbReference>
<dbReference type="PANTHER" id="PTHR30136">
    <property type="entry name" value="HELIX-TURN-HELIX TRANSCRIPTIONAL REGULATOR, ICLR FAMILY"/>
    <property type="match status" value="1"/>
</dbReference>
<protein>
    <submittedName>
        <fullName evidence="6">Helix-turn-helix domain-containing protein</fullName>
    </submittedName>
</protein>
<dbReference type="SUPFAM" id="SSF55781">
    <property type="entry name" value="GAF domain-like"/>
    <property type="match status" value="1"/>
</dbReference>
<evidence type="ECO:0000313" key="6">
    <source>
        <dbReference type="EMBL" id="WOB09537.1"/>
    </source>
</evidence>
<evidence type="ECO:0000256" key="3">
    <source>
        <dbReference type="ARBA" id="ARBA00023163"/>
    </source>
</evidence>
<keyword evidence="7" id="KW-1185">Reference proteome</keyword>
<accession>A0ABZ0D2R6</accession>
<dbReference type="InterPro" id="IPR036388">
    <property type="entry name" value="WH-like_DNA-bd_sf"/>
</dbReference>
<dbReference type="InterPro" id="IPR050707">
    <property type="entry name" value="HTH_MetabolicPath_Reg"/>
</dbReference>
<dbReference type="Proteomes" id="UP001303946">
    <property type="component" value="Chromosome"/>
</dbReference>
<dbReference type="PANTHER" id="PTHR30136:SF39">
    <property type="entry name" value="TRANSCRIPTIONAL REGULATORY PROTEIN"/>
    <property type="match status" value="1"/>
</dbReference>
<dbReference type="SUPFAM" id="SSF46785">
    <property type="entry name" value="Winged helix' DNA-binding domain"/>
    <property type="match status" value="1"/>
</dbReference>
<dbReference type="InterPro" id="IPR014757">
    <property type="entry name" value="Tscrpt_reg_IclR_C"/>
</dbReference>
<feature type="domain" description="IclR-ED" evidence="5">
    <location>
        <begin position="84"/>
        <end position="240"/>
    </location>
</feature>
<evidence type="ECO:0000256" key="2">
    <source>
        <dbReference type="ARBA" id="ARBA00023125"/>
    </source>
</evidence>
<name>A0ABZ0D2R6_9BURK</name>
<evidence type="ECO:0000313" key="7">
    <source>
        <dbReference type="Proteomes" id="UP001303946"/>
    </source>
</evidence>
<dbReference type="SMART" id="SM00346">
    <property type="entry name" value="HTH_ICLR"/>
    <property type="match status" value="1"/>
</dbReference>
<gene>
    <name evidence="6" type="ORF">RXV79_05610</name>
</gene>
<evidence type="ECO:0000256" key="1">
    <source>
        <dbReference type="ARBA" id="ARBA00023015"/>
    </source>
</evidence>
<dbReference type="Gene3D" id="3.30.450.40">
    <property type="match status" value="2"/>
</dbReference>
<feature type="domain" description="HTH iclR-type" evidence="4">
    <location>
        <begin position="22"/>
        <end position="83"/>
    </location>
</feature>
<evidence type="ECO:0000259" key="4">
    <source>
        <dbReference type="PROSITE" id="PS51077"/>
    </source>
</evidence>